<accession>A0A6C0C7W1</accession>
<sequence>MLCTLPYEIIQTIAQYHVANDKIFLEKYVAKNIAVMIKLLSNLCVCSTMYTYYIENNNHHVPGIKIKIVEDIYSKFALMDTQMGELYDKDIQDISIYFNRIGHGLSYADFKAPVNQNIYLPYWYCCLTLFSTEEMIKDFLATVPTQEILINCLKFLLVGSKSKGDSYSNNCYYYDGNRRGKLFGNDFFISEIQPYIKQVSYTIYESDSDEEDQTVVIDDRTNAIILLIDEITSDVYWSIFDLIILLIKDYDDYLLNDESINIMTYIFRVTQKKRIDFMSSLNILLYELTLCKRAMSILKKERRDYQLVSAVHFGDIVMLKKFFLGENEVIDPILKVTKPYNNTKKAKRPRWMRFEREFPDLYEKEKSYKRDMNDRCDRKNHNRSFVDESKINANELALYETDEAEKANIC</sequence>
<name>A0A6C0C7W1_9ZZZZ</name>
<proteinExistence type="predicted"/>
<dbReference type="EMBL" id="MN739355">
    <property type="protein sequence ID" value="QHT00447.1"/>
    <property type="molecule type" value="Genomic_DNA"/>
</dbReference>
<protein>
    <submittedName>
        <fullName evidence="1">Uncharacterized protein</fullName>
    </submittedName>
</protein>
<organism evidence="1">
    <name type="scientific">viral metagenome</name>
    <dbReference type="NCBI Taxonomy" id="1070528"/>
    <lineage>
        <taxon>unclassified sequences</taxon>
        <taxon>metagenomes</taxon>
        <taxon>organismal metagenomes</taxon>
    </lineage>
</organism>
<evidence type="ECO:0000313" key="1">
    <source>
        <dbReference type="EMBL" id="QHT00447.1"/>
    </source>
</evidence>
<reference evidence="1" key="1">
    <citation type="journal article" date="2020" name="Nature">
        <title>Giant virus diversity and host interactions through global metagenomics.</title>
        <authorList>
            <person name="Schulz F."/>
            <person name="Roux S."/>
            <person name="Paez-Espino D."/>
            <person name="Jungbluth S."/>
            <person name="Walsh D.A."/>
            <person name="Denef V.J."/>
            <person name="McMahon K.D."/>
            <person name="Konstantinidis K.T."/>
            <person name="Eloe-Fadrosh E.A."/>
            <person name="Kyrpides N.C."/>
            <person name="Woyke T."/>
        </authorList>
    </citation>
    <scope>NUCLEOTIDE SEQUENCE</scope>
    <source>
        <strain evidence="1">GVMAG-M-3300020192-26</strain>
    </source>
</reference>
<dbReference type="AlphaFoldDB" id="A0A6C0C7W1"/>